<dbReference type="InterPro" id="IPR001623">
    <property type="entry name" value="DnaJ_domain"/>
</dbReference>
<dbReference type="Proteomes" id="UP000193685">
    <property type="component" value="Unassembled WGS sequence"/>
</dbReference>
<feature type="domain" description="J" evidence="2">
    <location>
        <begin position="417"/>
        <end position="484"/>
    </location>
</feature>
<dbReference type="Gene3D" id="1.10.287.110">
    <property type="entry name" value="DnaJ domain"/>
    <property type="match status" value="1"/>
</dbReference>
<evidence type="ECO:0000313" key="4">
    <source>
        <dbReference type="Proteomes" id="UP000193685"/>
    </source>
</evidence>
<comment type="caution">
    <text evidence="3">The sequence shown here is derived from an EMBL/GenBank/DDBJ whole genome shotgun (WGS) entry which is preliminary data.</text>
</comment>
<dbReference type="InterPro" id="IPR050817">
    <property type="entry name" value="DjlA_DnaK_co-chaperone"/>
</dbReference>
<dbReference type="PANTHER" id="PTHR24074">
    <property type="entry name" value="CO-CHAPERONE PROTEIN DJLA"/>
    <property type="match status" value="1"/>
</dbReference>
<gene>
    <name evidence="3" type="ORF">BCR37DRAFT_377151</name>
</gene>
<dbReference type="SMART" id="SM00271">
    <property type="entry name" value="DnaJ"/>
    <property type="match status" value="1"/>
</dbReference>
<dbReference type="GeneID" id="63785343"/>
<sequence length="486" mass="53635">MRWLSCTCQPTKLIARRKEPLNHIKTFRRFASDIRSLSYEVTEAQALHSLKKHHKSPITLSPSTSEPLRKRYVPFYLYEVKTKAFVGASIGRQMAVPYRDPQTGRISQRFKTIWSVLPRFELENAYSSADTACQIYAGFENFSSQLSPFLPIRPAELQAHRSGSGAEEEPFAMHEAFAQKKLQANIAKEQEYLVKEMLNREYGALVRITQLQMEVSVSHTQRAYFPLYVQSYSLGGRTLRTLVSGRDGKTSGLKLYDPMLSGLAGATLVSLATGLLVGPIVGLILGGLGYFAARTVATLLPIWRLARMMAAQAADVQANNTFGGGGGGGQSSGRSGFTGFGGFNPFEQFMGGQGQQQQQGNGNPFDPFSRGGFNGQRTSQDPFYGYGQEGRRAGGGTYGNQSQQRSRPSPRGDDPAGLYAALGLKKTATQDEISTRFRELAMKKHPDKVPEAEKAKASKEFAKINEAYRVLRNAGKRDQYDRFGIS</sequence>
<evidence type="ECO:0000259" key="2">
    <source>
        <dbReference type="PROSITE" id="PS50076"/>
    </source>
</evidence>
<dbReference type="PRINTS" id="PR00625">
    <property type="entry name" value="JDOMAIN"/>
</dbReference>
<dbReference type="STRING" id="56484.A0A1Y2FNE8"/>
<feature type="region of interest" description="Disordered" evidence="1">
    <location>
        <begin position="348"/>
        <end position="418"/>
    </location>
</feature>
<dbReference type="SUPFAM" id="SSF46565">
    <property type="entry name" value="Chaperone J-domain"/>
    <property type="match status" value="1"/>
</dbReference>
<protein>
    <recommendedName>
        <fullName evidence="2">J domain-containing protein</fullName>
    </recommendedName>
</protein>
<evidence type="ECO:0000256" key="1">
    <source>
        <dbReference type="SAM" id="MobiDB-lite"/>
    </source>
</evidence>
<dbReference type="CDD" id="cd06257">
    <property type="entry name" value="DnaJ"/>
    <property type="match status" value="1"/>
</dbReference>
<dbReference type="PROSITE" id="PS50076">
    <property type="entry name" value="DNAJ_2"/>
    <property type="match status" value="1"/>
</dbReference>
<dbReference type="EMBL" id="MCFI01000004">
    <property type="protein sequence ID" value="ORY85478.1"/>
    <property type="molecule type" value="Genomic_DNA"/>
</dbReference>
<evidence type="ECO:0000313" key="3">
    <source>
        <dbReference type="EMBL" id="ORY85478.1"/>
    </source>
</evidence>
<dbReference type="Pfam" id="PF00226">
    <property type="entry name" value="DnaJ"/>
    <property type="match status" value="1"/>
</dbReference>
<reference evidence="3 4" key="1">
    <citation type="submission" date="2016-07" db="EMBL/GenBank/DDBJ databases">
        <title>Pervasive Adenine N6-methylation of Active Genes in Fungi.</title>
        <authorList>
            <consortium name="DOE Joint Genome Institute"/>
            <person name="Mondo S.J."/>
            <person name="Dannebaum R.O."/>
            <person name="Kuo R.C."/>
            <person name="Labutti K."/>
            <person name="Haridas S."/>
            <person name="Kuo A."/>
            <person name="Salamov A."/>
            <person name="Ahrendt S.R."/>
            <person name="Lipzen A."/>
            <person name="Sullivan W."/>
            <person name="Andreopoulos W.B."/>
            <person name="Clum A."/>
            <person name="Lindquist E."/>
            <person name="Daum C."/>
            <person name="Ramamoorthy G.K."/>
            <person name="Gryganskyi A."/>
            <person name="Culley D."/>
            <person name="Magnuson J.K."/>
            <person name="James T.Y."/>
            <person name="O'Malley M.A."/>
            <person name="Stajich J.E."/>
            <person name="Spatafora J.W."/>
            <person name="Visel A."/>
            <person name="Grigoriev I.V."/>
        </authorList>
    </citation>
    <scope>NUCLEOTIDE SEQUENCE [LARGE SCALE GENOMIC DNA]</scope>
    <source>
        <strain evidence="3 4">12-1054</strain>
    </source>
</reference>
<keyword evidence="4" id="KW-1185">Reference proteome</keyword>
<proteinExistence type="predicted"/>
<organism evidence="3 4">
    <name type="scientific">Protomyces lactucae-debilis</name>
    <dbReference type="NCBI Taxonomy" id="2754530"/>
    <lineage>
        <taxon>Eukaryota</taxon>
        <taxon>Fungi</taxon>
        <taxon>Dikarya</taxon>
        <taxon>Ascomycota</taxon>
        <taxon>Taphrinomycotina</taxon>
        <taxon>Taphrinomycetes</taxon>
        <taxon>Taphrinales</taxon>
        <taxon>Protomycetaceae</taxon>
        <taxon>Protomyces</taxon>
    </lineage>
</organism>
<accession>A0A1Y2FNE8</accession>
<dbReference type="InterPro" id="IPR036869">
    <property type="entry name" value="J_dom_sf"/>
</dbReference>
<dbReference type="RefSeq" id="XP_040726960.1">
    <property type="nucleotide sequence ID" value="XM_040868744.1"/>
</dbReference>
<name>A0A1Y2FNE8_PROLT</name>
<dbReference type="OrthoDB" id="10250354at2759"/>
<dbReference type="AlphaFoldDB" id="A0A1Y2FNE8"/>